<protein>
    <recommendedName>
        <fullName evidence="1">Bacterial HORMA domain-containing protein</fullName>
    </recommendedName>
</protein>
<dbReference type="EMBL" id="PZKL01000039">
    <property type="protein sequence ID" value="PTH79860.1"/>
    <property type="molecule type" value="Genomic_DNA"/>
</dbReference>
<comment type="caution">
    <text evidence="2">The sequence shown here is derived from an EMBL/GenBank/DDBJ whole genome shotgun (WGS) entry which is preliminary data.</text>
</comment>
<evidence type="ECO:0000313" key="2">
    <source>
        <dbReference type="EMBL" id="PTH79860.1"/>
    </source>
</evidence>
<gene>
    <name evidence="2" type="ORF">DAA48_18320</name>
</gene>
<sequence length="183" mass="20088">MTLRFGKRCSGRASRWRTNMSQTRTASATYTTTDIENVVLRVRADLAMIADSTGAWTPEKAADYAHDIEVLAKAGYLAWVDVTLLQNGIELKAVRFDVDTNVGTLSTSRPGGVLWPRVTGAELRIVISYTNTYTNEAREATRGKLKIGWVASNADTSHSSLSSSGGRNYVSSTYGMQRKDWIG</sequence>
<dbReference type="InterPro" id="IPR041162">
    <property type="entry name" value="Bact_HORMA_1"/>
</dbReference>
<reference evidence="2 3" key="1">
    <citation type="submission" date="2018-03" db="EMBL/GenBank/DDBJ databases">
        <title>Aeromonas veronii whole genome sequencing and analysis.</title>
        <authorList>
            <person name="Xie H."/>
            <person name="Liu T."/>
            <person name="Wang K."/>
        </authorList>
    </citation>
    <scope>NUCLEOTIDE SEQUENCE [LARGE SCALE GENOMIC DNA]</scope>
    <source>
        <strain evidence="2 3">XH.VA.1</strain>
    </source>
</reference>
<dbReference type="Proteomes" id="UP000241986">
    <property type="component" value="Unassembled WGS sequence"/>
</dbReference>
<evidence type="ECO:0000313" key="3">
    <source>
        <dbReference type="Proteomes" id="UP000241986"/>
    </source>
</evidence>
<dbReference type="AlphaFoldDB" id="A0A2T4MZ45"/>
<evidence type="ECO:0000259" key="1">
    <source>
        <dbReference type="Pfam" id="PF18138"/>
    </source>
</evidence>
<organism evidence="2 3">
    <name type="scientific">Aeromonas veronii</name>
    <dbReference type="NCBI Taxonomy" id="654"/>
    <lineage>
        <taxon>Bacteria</taxon>
        <taxon>Pseudomonadati</taxon>
        <taxon>Pseudomonadota</taxon>
        <taxon>Gammaproteobacteria</taxon>
        <taxon>Aeromonadales</taxon>
        <taxon>Aeromonadaceae</taxon>
        <taxon>Aeromonas</taxon>
    </lineage>
</organism>
<name>A0A2T4MZ45_AERVE</name>
<proteinExistence type="predicted"/>
<feature type="domain" description="Bacterial HORMA" evidence="1">
    <location>
        <begin position="20"/>
        <end position="181"/>
    </location>
</feature>
<dbReference type="Pfam" id="PF18138">
    <property type="entry name" value="bacHORMA_1"/>
    <property type="match status" value="1"/>
</dbReference>
<accession>A0A2T4MZ45</accession>